<evidence type="ECO:0000256" key="11">
    <source>
        <dbReference type="PROSITE-ProRule" id="PRU10143"/>
    </source>
</evidence>
<keyword evidence="5 13" id="KW-0732">Signal</keyword>
<evidence type="ECO:0000259" key="15">
    <source>
        <dbReference type="Pfam" id="PF07715"/>
    </source>
</evidence>
<dbReference type="PROSITE" id="PS52016">
    <property type="entry name" value="TONB_DEPENDENT_REC_3"/>
    <property type="match status" value="1"/>
</dbReference>
<evidence type="ECO:0000256" key="4">
    <source>
        <dbReference type="ARBA" id="ARBA00022692"/>
    </source>
</evidence>
<feature type="signal peptide" evidence="13">
    <location>
        <begin position="1"/>
        <end position="24"/>
    </location>
</feature>
<dbReference type="InterPro" id="IPR036942">
    <property type="entry name" value="Beta-barrel_TonB_sf"/>
</dbReference>
<accession>A0A368LP39</accession>
<evidence type="ECO:0000256" key="2">
    <source>
        <dbReference type="ARBA" id="ARBA00022448"/>
    </source>
</evidence>
<dbReference type="Gene3D" id="2.170.130.10">
    <property type="entry name" value="TonB-dependent receptor, plug domain"/>
    <property type="match status" value="1"/>
</dbReference>
<dbReference type="InterPro" id="IPR010916">
    <property type="entry name" value="TonB_box_CS"/>
</dbReference>
<dbReference type="EMBL" id="QPGL01000001">
    <property type="protein sequence ID" value="RCS73642.1"/>
    <property type="molecule type" value="Genomic_DNA"/>
</dbReference>
<dbReference type="InterPro" id="IPR037066">
    <property type="entry name" value="Plug_dom_sf"/>
</dbReference>
<dbReference type="Pfam" id="PF00593">
    <property type="entry name" value="TonB_dep_Rec_b-barrel"/>
    <property type="match status" value="1"/>
</dbReference>
<comment type="caution">
    <text evidence="16">The sequence shown here is derived from an EMBL/GenBank/DDBJ whole genome shotgun (WGS) entry which is preliminary data.</text>
</comment>
<evidence type="ECO:0000313" key="16">
    <source>
        <dbReference type="EMBL" id="RCS73642.1"/>
    </source>
</evidence>
<evidence type="ECO:0000256" key="1">
    <source>
        <dbReference type="ARBA" id="ARBA00004571"/>
    </source>
</evidence>
<dbReference type="Gene3D" id="2.40.170.20">
    <property type="entry name" value="TonB-dependent receptor, beta-barrel domain"/>
    <property type="match status" value="1"/>
</dbReference>
<dbReference type="PANTHER" id="PTHR30069:SF28">
    <property type="entry name" value="TONB-DEPENDENT RECEPTOR YNCD-RELATED"/>
    <property type="match status" value="1"/>
</dbReference>
<dbReference type="GO" id="GO:0044718">
    <property type="term" value="P:siderophore transmembrane transport"/>
    <property type="evidence" value="ECO:0007669"/>
    <property type="project" value="TreeGrafter"/>
</dbReference>
<dbReference type="GO" id="GO:0009279">
    <property type="term" value="C:cell outer membrane"/>
    <property type="evidence" value="ECO:0007669"/>
    <property type="project" value="UniProtKB-SubCell"/>
</dbReference>
<evidence type="ECO:0000256" key="6">
    <source>
        <dbReference type="ARBA" id="ARBA00023065"/>
    </source>
</evidence>
<evidence type="ECO:0000256" key="13">
    <source>
        <dbReference type="SAM" id="SignalP"/>
    </source>
</evidence>
<dbReference type="InterPro" id="IPR000531">
    <property type="entry name" value="Beta-barrel_TonB"/>
</dbReference>
<keyword evidence="6" id="KW-0406">Ion transport</keyword>
<keyword evidence="3 10" id="KW-1134">Transmembrane beta strand</keyword>
<reference evidence="16 17" key="1">
    <citation type="journal article" date="2017" name="Elife">
        <title>Extensive horizontal gene transfer in cheese-associated bacteria.</title>
        <authorList>
            <person name="Bonham K.S."/>
            <person name="Wolfe B.E."/>
            <person name="Dutton R.J."/>
        </authorList>
    </citation>
    <scope>NUCLEOTIDE SEQUENCE [LARGE SCALE GENOMIC DNA]</scope>
    <source>
        <strain evidence="16 17">JB196</strain>
    </source>
</reference>
<evidence type="ECO:0000313" key="17">
    <source>
        <dbReference type="Proteomes" id="UP000252479"/>
    </source>
</evidence>
<evidence type="ECO:0000256" key="7">
    <source>
        <dbReference type="ARBA" id="ARBA00023077"/>
    </source>
</evidence>
<dbReference type="PROSITE" id="PS00430">
    <property type="entry name" value="TONB_DEPENDENT_REC_1"/>
    <property type="match status" value="1"/>
</dbReference>
<dbReference type="OrthoDB" id="9760620at2"/>
<evidence type="ECO:0000256" key="10">
    <source>
        <dbReference type="PROSITE-ProRule" id="PRU01360"/>
    </source>
</evidence>
<dbReference type="PANTHER" id="PTHR30069">
    <property type="entry name" value="TONB-DEPENDENT OUTER MEMBRANE RECEPTOR"/>
    <property type="match status" value="1"/>
</dbReference>
<dbReference type="AlphaFoldDB" id="A0A368LP39"/>
<feature type="domain" description="TonB-dependent receptor-like beta-barrel" evidence="14">
    <location>
        <begin position="250"/>
        <end position="677"/>
    </location>
</feature>
<feature type="chain" id="PRO_5016934059" evidence="13">
    <location>
        <begin position="25"/>
        <end position="715"/>
    </location>
</feature>
<dbReference type="RefSeq" id="WP_086958001.1">
    <property type="nucleotide sequence ID" value="NZ_AP018680.1"/>
</dbReference>
<comment type="subcellular location">
    <subcellularLocation>
        <location evidence="1 10">Cell outer membrane</location>
        <topology evidence="1 10">Multi-pass membrane protein</topology>
    </subcellularLocation>
</comment>
<comment type="similarity">
    <text evidence="10 12">Belongs to the TonB-dependent receptor family.</text>
</comment>
<keyword evidence="8 10" id="KW-0472">Membrane</keyword>
<dbReference type="CDD" id="cd01347">
    <property type="entry name" value="ligand_gated_channel"/>
    <property type="match status" value="1"/>
</dbReference>
<keyword evidence="17" id="KW-1185">Reference proteome</keyword>
<dbReference type="GO" id="GO:0015344">
    <property type="term" value="F:siderophore uptake transmembrane transporter activity"/>
    <property type="evidence" value="ECO:0007669"/>
    <property type="project" value="TreeGrafter"/>
</dbReference>
<keyword evidence="16" id="KW-0675">Receptor</keyword>
<dbReference type="InterPro" id="IPR039426">
    <property type="entry name" value="TonB-dep_rcpt-like"/>
</dbReference>
<feature type="short sequence motif" description="TonB box" evidence="11">
    <location>
        <begin position="37"/>
        <end position="43"/>
    </location>
</feature>
<protein>
    <submittedName>
        <fullName evidence="16">TonB-dependent receptor</fullName>
    </submittedName>
</protein>
<keyword evidence="4 10" id="KW-0812">Transmembrane</keyword>
<evidence type="ECO:0000256" key="8">
    <source>
        <dbReference type="ARBA" id="ARBA00023136"/>
    </source>
</evidence>
<evidence type="ECO:0000259" key="14">
    <source>
        <dbReference type="Pfam" id="PF00593"/>
    </source>
</evidence>
<name>A0A368LP39_9VIBR</name>
<dbReference type="GeneID" id="303188953"/>
<feature type="domain" description="TonB-dependent receptor plug" evidence="15">
    <location>
        <begin position="50"/>
        <end position="160"/>
    </location>
</feature>
<gene>
    <name evidence="16" type="ORF">CIK83_08475</name>
</gene>
<organism evidence="16 17">
    <name type="scientific">Vibrio casei</name>
    <dbReference type="NCBI Taxonomy" id="673372"/>
    <lineage>
        <taxon>Bacteria</taxon>
        <taxon>Pseudomonadati</taxon>
        <taxon>Pseudomonadota</taxon>
        <taxon>Gammaproteobacteria</taxon>
        <taxon>Vibrionales</taxon>
        <taxon>Vibrionaceae</taxon>
        <taxon>Vibrio</taxon>
    </lineage>
</organism>
<dbReference type="SUPFAM" id="SSF56935">
    <property type="entry name" value="Porins"/>
    <property type="match status" value="1"/>
</dbReference>
<evidence type="ECO:0000256" key="3">
    <source>
        <dbReference type="ARBA" id="ARBA00022452"/>
    </source>
</evidence>
<proteinExistence type="inferred from homology"/>
<dbReference type="InterPro" id="IPR012910">
    <property type="entry name" value="Plug_dom"/>
</dbReference>
<evidence type="ECO:0000256" key="5">
    <source>
        <dbReference type="ARBA" id="ARBA00022729"/>
    </source>
</evidence>
<dbReference type="Proteomes" id="UP000252479">
    <property type="component" value="Unassembled WGS sequence"/>
</dbReference>
<keyword evidence="9 10" id="KW-0998">Cell outer membrane</keyword>
<keyword evidence="2 10" id="KW-0813">Transport</keyword>
<evidence type="ECO:0000256" key="9">
    <source>
        <dbReference type="ARBA" id="ARBA00023237"/>
    </source>
</evidence>
<keyword evidence="7 11" id="KW-0798">TonB box</keyword>
<sequence length="715" mass="79708">MKPQNLNTTLLVLPLITPIFDSFAADKDTSDSQPMETMVVSASSQNLSEFNTPAALSVVYGDELRDSAAGINLSENTAGIPSLYIKNRYNYAQDLQISIRGYGARARYGVRGIRIYVDGIPSTMPDGQSQTSNIDINSIESMTVLRGPFSALYGNSSGGVINIETETGSKPNRVEMSSYYGSYGTWSFGTKATGSLGKGYEAGDVNYTISGTRFMTSGFRDHSSADKNLANAKLNFIIDDKSSATLILNSVDLDAYDPSTLNRSDWKDNPSQARDAVYTYNTRKNINQTQVGLRYEREVTDNDQLSITGYAGERKMDQYQPIPYMTQENNPLHAGGVVDLTREYQGIDTRWTHTNNTFIVPFIITSGFNYGNMQEHRLGYENFVESNGNYTTGVKGDLRRKERNLMWNADPYIQTSWALTNALRFDFGLRYSSVYFDSNDAYITNENGDDSGSTSYHEWLPAASLQYDIYPDWNVYTSVGRGFETPTITELSYSSGGLGGLNLNLKPSTNTTVEVGTKKALSGGLLTFSLFQTDTHNEIVVDESANGRTTYKNAGDTRRRGIEAAYQKRFMDDWQLTFAWSYIEAKFGDNDCNTSGCSSQQGHYLPGVTNQVGYASLGYQPQIGWYGKADIQYVGRTYVNDDNSEYLSPYAISSLSSGYKYERDQWLFNTFVRIDNLFDREYAGNVVVNDTYGRYYEPAPGRNYGVGLTVGYSFN</sequence>
<dbReference type="Pfam" id="PF07715">
    <property type="entry name" value="Plug"/>
    <property type="match status" value="1"/>
</dbReference>
<evidence type="ECO:0000256" key="12">
    <source>
        <dbReference type="RuleBase" id="RU003357"/>
    </source>
</evidence>